<name>A0A174QU02_PARDI</name>
<dbReference type="EMBL" id="CZBM01000002">
    <property type="protein sequence ID" value="CUP75391.1"/>
    <property type="molecule type" value="Genomic_DNA"/>
</dbReference>
<dbReference type="SUPFAM" id="SSF52540">
    <property type="entry name" value="P-loop containing nucleoside triphosphate hydrolases"/>
    <property type="match status" value="1"/>
</dbReference>
<dbReference type="PANTHER" id="PTHR32182:SF0">
    <property type="entry name" value="DNA REPLICATION AND REPAIR PROTEIN RECF"/>
    <property type="match status" value="1"/>
</dbReference>
<dbReference type="InterPro" id="IPR027417">
    <property type="entry name" value="P-loop_NTPase"/>
</dbReference>
<dbReference type="GO" id="GO:0006302">
    <property type="term" value="P:double-strand break repair"/>
    <property type="evidence" value="ECO:0007669"/>
    <property type="project" value="InterPro"/>
</dbReference>
<feature type="domain" description="Rad50/SbcC-type AAA" evidence="1">
    <location>
        <begin position="5"/>
        <end position="57"/>
    </location>
</feature>
<proteinExistence type="predicted"/>
<evidence type="ECO:0000259" key="1">
    <source>
        <dbReference type="Pfam" id="PF13476"/>
    </source>
</evidence>
<dbReference type="GO" id="GO:0016887">
    <property type="term" value="F:ATP hydrolysis activity"/>
    <property type="evidence" value="ECO:0007669"/>
    <property type="project" value="InterPro"/>
</dbReference>
<dbReference type="Gene3D" id="3.40.50.300">
    <property type="entry name" value="P-loop containing nucleotide triphosphate hydrolases"/>
    <property type="match status" value="1"/>
</dbReference>
<dbReference type="InterPro" id="IPR038729">
    <property type="entry name" value="Rad50/SbcC_AAA"/>
</dbReference>
<dbReference type="GO" id="GO:0000731">
    <property type="term" value="P:DNA synthesis involved in DNA repair"/>
    <property type="evidence" value="ECO:0007669"/>
    <property type="project" value="TreeGrafter"/>
</dbReference>
<protein>
    <submittedName>
        <fullName evidence="2">Chromosome segregation protein</fullName>
    </submittedName>
</protein>
<organism evidence="2 3">
    <name type="scientific">Parabacteroides distasonis</name>
    <dbReference type="NCBI Taxonomy" id="823"/>
    <lineage>
        <taxon>Bacteria</taxon>
        <taxon>Pseudomonadati</taxon>
        <taxon>Bacteroidota</taxon>
        <taxon>Bacteroidia</taxon>
        <taxon>Bacteroidales</taxon>
        <taxon>Tannerellaceae</taxon>
        <taxon>Parabacteroides</taxon>
    </lineage>
</organism>
<dbReference type="PANTHER" id="PTHR32182">
    <property type="entry name" value="DNA REPLICATION AND REPAIR PROTEIN RECF"/>
    <property type="match status" value="1"/>
</dbReference>
<dbReference type="Pfam" id="PF13476">
    <property type="entry name" value="AAA_23"/>
    <property type="match status" value="1"/>
</dbReference>
<reference evidence="2 3" key="1">
    <citation type="submission" date="2015-09" db="EMBL/GenBank/DDBJ databases">
        <authorList>
            <consortium name="Pathogen Informatics"/>
        </authorList>
    </citation>
    <scope>NUCLEOTIDE SEQUENCE [LARGE SCALE GENOMIC DNA]</scope>
    <source>
        <strain evidence="2 3">2789STDY5834948</strain>
    </source>
</reference>
<gene>
    <name evidence="2" type="ORF">ERS852560_00629</name>
</gene>
<evidence type="ECO:0000313" key="3">
    <source>
        <dbReference type="Proteomes" id="UP000095332"/>
    </source>
</evidence>
<sequence>MKYDKLIIDNFRYFKHFEVDFANEVSIIIGKNGAGKTSLIKAIVYSLYFMFTNDRSLGEDFLAAGNPDLKKKSPDFGEFYRNASSDEIGDVNLHGEMELVGERLVWEIFLRSTSGSALYPSKYREAYYLLMASYCDKGQLPVIAYFSDSYPHRQTNISSFAKEEMRKGKQTLRNFGYYQWDSEIACTTI</sequence>
<accession>A0A174QU02</accession>
<dbReference type="AlphaFoldDB" id="A0A174QU02"/>
<evidence type="ECO:0000313" key="2">
    <source>
        <dbReference type="EMBL" id="CUP75391.1"/>
    </source>
</evidence>
<dbReference type="Proteomes" id="UP000095332">
    <property type="component" value="Unassembled WGS sequence"/>
</dbReference>
<dbReference type="RefSeq" id="WP_227805847.1">
    <property type="nucleotide sequence ID" value="NZ_CP143949.1"/>
</dbReference>